<dbReference type="HOGENOM" id="CLU_1518095_0_0_1"/>
<sequence>MLLVFCSLQDSEEEILAKQLISEALTLTESHSLASGVRHLMVDKTFLERLDGVLSRKAGLTINRKRPFVLVGDIGQCLFISARCASNGCGESSRLYCLVYPSELTLECFCANGTSKRVFHLHGSGANAHEPINYESPSSKSYTSYTTMLKKAVENAGSLLLNRSCLNSSKDYGFWTT</sequence>
<accession>A0A0C9X3Y5</accession>
<reference evidence="2" key="2">
    <citation type="submission" date="2015-01" db="EMBL/GenBank/DDBJ databases">
        <title>Evolutionary Origins and Diversification of the Mycorrhizal Mutualists.</title>
        <authorList>
            <consortium name="DOE Joint Genome Institute"/>
            <consortium name="Mycorrhizal Genomics Consortium"/>
            <person name="Kohler A."/>
            <person name="Kuo A."/>
            <person name="Nagy L.G."/>
            <person name="Floudas D."/>
            <person name="Copeland A."/>
            <person name="Barry K.W."/>
            <person name="Cichocki N."/>
            <person name="Veneault-Fourrey C."/>
            <person name="LaButti K."/>
            <person name="Lindquist E.A."/>
            <person name="Lipzen A."/>
            <person name="Lundell T."/>
            <person name="Morin E."/>
            <person name="Murat C."/>
            <person name="Riley R."/>
            <person name="Ohm R."/>
            <person name="Sun H."/>
            <person name="Tunlid A."/>
            <person name="Henrissat B."/>
            <person name="Grigoriev I.V."/>
            <person name="Hibbett D.S."/>
            <person name="Martin F."/>
        </authorList>
    </citation>
    <scope>NUCLEOTIDE SEQUENCE [LARGE SCALE GENOMIC DNA]</scope>
    <source>
        <strain evidence="2">LaAM-08-1</strain>
    </source>
</reference>
<keyword evidence="2" id="KW-1185">Reference proteome</keyword>
<dbReference type="EMBL" id="KN838550">
    <property type="protein sequence ID" value="KIK06855.1"/>
    <property type="molecule type" value="Genomic_DNA"/>
</dbReference>
<gene>
    <name evidence="1" type="ORF">K443DRAFT_129440</name>
</gene>
<reference evidence="1 2" key="1">
    <citation type="submission" date="2014-04" db="EMBL/GenBank/DDBJ databases">
        <authorList>
            <consortium name="DOE Joint Genome Institute"/>
            <person name="Kuo A."/>
            <person name="Kohler A."/>
            <person name="Nagy L.G."/>
            <person name="Floudas D."/>
            <person name="Copeland A."/>
            <person name="Barry K.W."/>
            <person name="Cichocki N."/>
            <person name="Veneault-Fourrey C."/>
            <person name="LaButti K."/>
            <person name="Lindquist E.A."/>
            <person name="Lipzen A."/>
            <person name="Lundell T."/>
            <person name="Morin E."/>
            <person name="Murat C."/>
            <person name="Sun H."/>
            <person name="Tunlid A."/>
            <person name="Henrissat B."/>
            <person name="Grigoriev I.V."/>
            <person name="Hibbett D.S."/>
            <person name="Martin F."/>
            <person name="Nordberg H.P."/>
            <person name="Cantor M.N."/>
            <person name="Hua S.X."/>
        </authorList>
    </citation>
    <scope>NUCLEOTIDE SEQUENCE [LARGE SCALE GENOMIC DNA]</scope>
    <source>
        <strain evidence="1 2">LaAM-08-1</strain>
    </source>
</reference>
<evidence type="ECO:0000313" key="2">
    <source>
        <dbReference type="Proteomes" id="UP000054477"/>
    </source>
</evidence>
<protein>
    <submittedName>
        <fullName evidence="1">Uncharacterized protein</fullName>
    </submittedName>
</protein>
<dbReference type="Proteomes" id="UP000054477">
    <property type="component" value="Unassembled WGS sequence"/>
</dbReference>
<dbReference type="AlphaFoldDB" id="A0A0C9X3Y5"/>
<evidence type="ECO:0000313" key="1">
    <source>
        <dbReference type="EMBL" id="KIK06855.1"/>
    </source>
</evidence>
<proteinExistence type="predicted"/>
<dbReference type="OrthoDB" id="10338973at2759"/>
<name>A0A0C9X3Y5_9AGAR</name>
<organism evidence="1 2">
    <name type="scientific">Laccaria amethystina LaAM-08-1</name>
    <dbReference type="NCBI Taxonomy" id="1095629"/>
    <lineage>
        <taxon>Eukaryota</taxon>
        <taxon>Fungi</taxon>
        <taxon>Dikarya</taxon>
        <taxon>Basidiomycota</taxon>
        <taxon>Agaricomycotina</taxon>
        <taxon>Agaricomycetes</taxon>
        <taxon>Agaricomycetidae</taxon>
        <taxon>Agaricales</taxon>
        <taxon>Agaricineae</taxon>
        <taxon>Hydnangiaceae</taxon>
        <taxon>Laccaria</taxon>
    </lineage>
</organism>